<dbReference type="Proteomes" id="UP000821845">
    <property type="component" value="Chromosome 2"/>
</dbReference>
<accession>A0ACB7SV29</accession>
<comment type="caution">
    <text evidence="1">The sequence shown here is derived from an EMBL/GenBank/DDBJ whole genome shotgun (WGS) entry which is preliminary data.</text>
</comment>
<protein>
    <submittedName>
        <fullName evidence="1">Uncharacterized protein</fullName>
    </submittedName>
</protein>
<name>A0ACB7SV29_HYAAI</name>
<gene>
    <name evidence="1" type="ORF">HPB50_015704</name>
</gene>
<reference evidence="1" key="1">
    <citation type="submission" date="2020-05" db="EMBL/GenBank/DDBJ databases">
        <title>Large-scale comparative analyses of tick genomes elucidate their genetic diversity and vector capacities.</title>
        <authorList>
            <person name="Jia N."/>
            <person name="Wang J."/>
            <person name="Shi W."/>
            <person name="Du L."/>
            <person name="Sun Y."/>
            <person name="Zhan W."/>
            <person name="Jiang J."/>
            <person name="Wang Q."/>
            <person name="Zhang B."/>
            <person name="Ji P."/>
            <person name="Sakyi L.B."/>
            <person name="Cui X."/>
            <person name="Yuan T."/>
            <person name="Jiang B."/>
            <person name="Yang W."/>
            <person name="Lam T.T.-Y."/>
            <person name="Chang Q."/>
            <person name="Ding S."/>
            <person name="Wang X."/>
            <person name="Zhu J."/>
            <person name="Ruan X."/>
            <person name="Zhao L."/>
            <person name="Wei J."/>
            <person name="Que T."/>
            <person name="Du C."/>
            <person name="Cheng J."/>
            <person name="Dai P."/>
            <person name="Han X."/>
            <person name="Huang E."/>
            <person name="Gao Y."/>
            <person name="Liu J."/>
            <person name="Shao H."/>
            <person name="Ye R."/>
            <person name="Li L."/>
            <person name="Wei W."/>
            <person name="Wang X."/>
            <person name="Wang C."/>
            <person name="Yang T."/>
            <person name="Huo Q."/>
            <person name="Li W."/>
            <person name="Guo W."/>
            <person name="Chen H."/>
            <person name="Zhou L."/>
            <person name="Ni X."/>
            <person name="Tian J."/>
            <person name="Zhou Y."/>
            <person name="Sheng Y."/>
            <person name="Liu T."/>
            <person name="Pan Y."/>
            <person name="Xia L."/>
            <person name="Li J."/>
            <person name="Zhao F."/>
            <person name="Cao W."/>
        </authorList>
    </citation>
    <scope>NUCLEOTIDE SEQUENCE</scope>
    <source>
        <strain evidence="1">Hyas-2018</strain>
    </source>
</reference>
<dbReference type="EMBL" id="CM023482">
    <property type="protein sequence ID" value="KAH6939062.1"/>
    <property type="molecule type" value="Genomic_DNA"/>
</dbReference>
<evidence type="ECO:0000313" key="1">
    <source>
        <dbReference type="EMBL" id="KAH6939062.1"/>
    </source>
</evidence>
<keyword evidence="2" id="KW-1185">Reference proteome</keyword>
<organism evidence="1 2">
    <name type="scientific">Hyalomma asiaticum</name>
    <name type="common">Tick</name>
    <dbReference type="NCBI Taxonomy" id="266040"/>
    <lineage>
        <taxon>Eukaryota</taxon>
        <taxon>Metazoa</taxon>
        <taxon>Ecdysozoa</taxon>
        <taxon>Arthropoda</taxon>
        <taxon>Chelicerata</taxon>
        <taxon>Arachnida</taxon>
        <taxon>Acari</taxon>
        <taxon>Parasitiformes</taxon>
        <taxon>Ixodida</taxon>
        <taxon>Ixodoidea</taxon>
        <taxon>Ixodidae</taxon>
        <taxon>Hyalomminae</taxon>
        <taxon>Hyalomma</taxon>
    </lineage>
</organism>
<evidence type="ECO:0000313" key="2">
    <source>
        <dbReference type="Proteomes" id="UP000821845"/>
    </source>
</evidence>
<sequence length="207" mass="22181">MPTRRLPPLSVITRVPKNALRSNTQKTPPVNAFSASPVYTLNSPGFKRKHPTVISESGSVGLARLRSTTREETISSARPSDLRRERPVMRGLSRAARLICSAKKTRSSSCSSSRARGHGRRSVVDGRRGEAGAAFCCAQNGPIYNVGLTLPPRPLHADRDGHEATAQALEFQKAPRSSSFPDDEDDGAHGLSGALARHICAGSPTYG</sequence>
<proteinExistence type="predicted"/>